<protein>
    <recommendedName>
        <fullName evidence="3 11">Aspartyl/glutamyl-tRNA(Asn/Gln) amidotransferase subunit B</fullName>
        <shortName evidence="11">Asp/Glu-ADT subunit B</shortName>
        <ecNumber evidence="11">6.3.5.-</ecNumber>
    </recommendedName>
</protein>
<dbReference type="GO" id="GO:0050567">
    <property type="term" value="F:glutaminyl-tRNA synthase (glutamine-hydrolyzing) activity"/>
    <property type="evidence" value="ECO:0007669"/>
    <property type="project" value="UniProtKB-UniRule"/>
</dbReference>
<dbReference type="PROSITE" id="PS01234">
    <property type="entry name" value="GATB"/>
    <property type="match status" value="1"/>
</dbReference>
<comment type="function">
    <text evidence="8 11">Allows the formation of correctly charged Asn-tRNA(Asn) or Gln-tRNA(Gln) through the transamidation of misacylated Asp-tRNA(Asn) or Glu-tRNA(Gln) in organisms which lack either or both of asparaginyl-tRNA or glutaminyl-tRNA synthetases. The reaction takes place in the presence of glutamine and ATP through an activated phospho-Asp-tRNA(Asn) or phospho-Glu-tRNA(Gln).</text>
</comment>
<sequence length="502" mass="54333">MTVTELVSYEDALATYDPVMGLEVHVELGTKTKMFCGCSTALGAEPNSQTCPTCLGLPGALPVMNAIGVESAIKIGLALHCEIAEWCRFARKNYFYPDMPKNFQTSQYDEPIAFNGYLDVQLEDGEIFRVDIERAHMEEDTGKSTHVGGATGRIHGASHSLLDYNRAGIPLIEIVTKPIVGAGERAPEVAKAYVAELRELIKALGVSEARMEMGQMRCDVNLSLRLNGVEKFGTRSETKNVNSLRSVERAARYEIQRHAAVLGSGGTIIQETRHFHEEDGSTTAGRIKEEAEDYRYFPEPDLVPVAPARDWVEELRAGLPELPRLRRKRLREEWGISEHEMQSVLNAGVIDLITATIEAGADAASARKWWMGELARRANEESIDPTALPITPTQVARVAELVADGGLNDKLARQVIEGVLAGEGDPDTVVDKRGLKIVSDEGALGTAVDEAIAANAAIADKIRGGKVAAAGALVGAVMKATRGQADAARVRELILERLGAAE</sequence>
<dbReference type="EMBL" id="JACHJL010000006">
    <property type="protein sequence ID" value="MBB5935913.1"/>
    <property type="molecule type" value="Genomic_DNA"/>
</dbReference>
<dbReference type="InterPro" id="IPR014746">
    <property type="entry name" value="Gln_synth/guanido_kin_cat_dom"/>
</dbReference>
<dbReference type="EC" id="6.3.5.-" evidence="11"/>
<evidence type="ECO:0000256" key="6">
    <source>
        <dbReference type="ARBA" id="ARBA00022840"/>
    </source>
</evidence>
<dbReference type="SMART" id="SM00845">
    <property type="entry name" value="GatB_Yqey"/>
    <property type="match status" value="1"/>
</dbReference>
<dbReference type="GO" id="GO:0005524">
    <property type="term" value="F:ATP binding"/>
    <property type="evidence" value="ECO:0007669"/>
    <property type="project" value="UniProtKB-KW"/>
</dbReference>
<dbReference type="InterPro" id="IPR023168">
    <property type="entry name" value="GatB_Yqey_C_2"/>
</dbReference>
<dbReference type="PANTHER" id="PTHR11659:SF0">
    <property type="entry name" value="GLUTAMYL-TRNA(GLN) AMIDOTRANSFERASE SUBUNIT B, MITOCHONDRIAL"/>
    <property type="match status" value="1"/>
</dbReference>
<evidence type="ECO:0000256" key="5">
    <source>
        <dbReference type="ARBA" id="ARBA00022741"/>
    </source>
</evidence>
<dbReference type="Pfam" id="PF02934">
    <property type="entry name" value="GatB_N"/>
    <property type="match status" value="1"/>
</dbReference>
<evidence type="ECO:0000256" key="2">
    <source>
        <dbReference type="ARBA" id="ARBA00011123"/>
    </source>
</evidence>
<dbReference type="InterPro" id="IPR003789">
    <property type="entry name" value="Asn/Gln_tRNA_amidoTrase-B-like"/>
</dbReference>
<evidence type="ECO:0000313" key="14">
    <source>
        <dbReference type="Proteomes" id="UP000588098"/>
    </source>
</evidence>
<evidence type="ECO:0000256" key="7">
    <source>
        <dbReference type="ARBA" id="ARBA00022917"/>
    </source>
</evidence>
<dbReference type="RefSeq" id="WP_184572559.1">
    <property type="nucleotide sequence ID" value="NZ_JACHJL010000006.1"/>
</dbReference>
<dbReference type="Gene3D" id="1.10.10.410">
    <property type="match status" value="1"/>
</dbReference>
<dbReference type="SUPFAM" id="SSF55931">
    <property type="entry name" value="Glutamine synthetase/guanido kinase"/>
    <property type="match status" value="1"/>
</dbReference>
<dbReference type="GO" id="GO:0016740">
    <property type="term" value="F:transferase activity"/>
    <property type="evidence" value="ECO:0007669"/>
    <property type="project" value="UniProtKB-KW"/>
</dbReference>
<dbReference type="HAMAP" id="MF_00121">
    <property type="entry name" value="GatB"/>
    <property type="match status" value="1"/>
</dbReference>
<reference evidence="13 14" key="1">
    <citation type="submission" date="2020-08" db="EMBL/GenBank/DDBJ databases">
        <title>Genomic Encyclopedia of Type Strains, Phase III (KMG-III): the genomes of soil and plant-associated and newly described type strains.</title>
        <authorList>
            <person name="Whitman W."/>
        </authorList>
    </citation>
    <scope>NUCLEOTIDE SEQUENCE [LARGE SCALE GENOMIC DNA]</scope>
    <source>
        <strain evidence="13 14">CECT 8305</strain>
    </source>
</reference>
<keyword evidence="14" id="KW-1185">Reference proteome</keyword>
<evidence type="ECO:0000256" key="11">
    <source>
        <dbReference type="HAMAP-Rule" id="MF_00121"/>
    </source>
</evidence>
<feature type="domain" description="Asn/Gln amidotransferase" evidence="12">
    <location>
        <begin position="351"/>
        <end position="498"/>
    </location>
</feature>
<accession>A0A7W9UYG1</accession>
<gene>
    <name evidence="11" type="primary">gatB</name>
    <name evidence="13" type="ORF">FHS42_002982</name>
</gene>
<dbReference type="GO" id="GO:0070681">
    <property type="term" value="P:glutaminyl-tRNAGln biosynthesis via transamidation"/>
    <property type="evidence" value="ECO:0007669"/>
    <property type="project" value="TreeGrafter"/>
</dbReference>
<proteinExistence type="inferred from homology"/>
<dbReference type="AlphaFoldDB" id="A0A7W9UYG1"/>
<evidence type="ECO:0000256" key="4">
    <source>
        <dbReference type="ARBA" id="ARBA00022598"/>
    </source>
</evidence>
<dbReference type="GO" id="GO:0006412">
    <property type="term" value="P:translation"/>
    <property type="evidence" value="ECO:0007669"/>
    <property type="project" value="UniProtKB-UniRule"/>
</dbReference>
<evidence type="ECO:0000313" key="13">
    <source>
        <dbReference type="EMBL" id="MBB5935913.1"/>
    </source>
</evidence>
<dbReference type="InterPro" id="IPR017958">
    <property type="entry name" value="Gln-tRNA_amidoTrfase_suB_CS"/>
</dbReference>
<comment type="catalytic activity">
    <reaction evidence="10 11">
        <text>L-glutamyl-tRNA(Gln) + L-glutamine + ATP + H2O = L-glutaminyl-tRNA(Gln) + L-glutamate + ADP + phosphate + H(+)</text>
        <dbReference type="Rhea" id="RHEA:17521"/>
        <dbReference type="Rhea" id="RHEA-COMP:9681"/>
        <dbReference type="Rhea" id="RHEA-COMP:9684"/>
        <dbReference type="ChEBI" id="CHEBI:15377"/>
        <dbReference type="ChEBI" id="CHEBI:15378"/>
        <dbReference type="ChEBI" id="CHEBI:29985"/>
        <dbReference type="ChEBI" id="CHEBI:30616"/>
        <dbReference type="ChEBI" id="CHEBI:43474"/>
        <dbReference type="ChEBI" id="CHEBI:58359"/>
        <dbReference type="ChEBI" id="CHEBI:78520"/>
        <dbReference type="ChEBI" id="CHEBI:78521"/>
        <dbReference type="ChEBI" id="CHEBI:456216"/>
    </reaction>
</comment>
<evidence type="ECO:0000256" key="8">
    <source>
        <dbReference type="ARBA" id="ARBA00024799"/>
    </source>
</evidence>
<dbReference type="SUPFAM" id="SSF89095">
    <property type="entry name" value="GatB/YqeY motif"/>
    <property type="match status" value="1"/>
</dbReference>
<dbReference type="FunFam" id="1.10.10.410:FF:000002">
    <property type="entry name" value="Aspartyl/glutamyl-tRNA(Asn/Gln) amidotransferase subunit B"/>
    <property type="match status" value="1"/>
</dbReference>
<dbReference type="Proteomes" id="UP000588098">
    <property type="component" value="Unassembled WGS sequence"/>
</dbReference>
<evidence type="ECO:0000256" key="9">
    <source>
        <dbReference type="ARBA" id="ARBA00047380"/>
    </source>
</evidence>
<evidence type="ECO:0000256" key="10">
    <source>
        <dbReference type="ARBA" id="ARBA00047913"/>
    </source>
</evidence>
<keyword evidence="5 11" id="KW-0547">Nucleotide-binding</keyword>
<evidence type="ECO:0000256" key="3">
    <source>
        <dbReference type="ARBA" id="ARBA00016923"/>
    </source>
</evidence>
<dbReference type="NCBIfam" id="NF004014">
    <property type="entry name" value="PRK05477.1-4"/>
    <property type="match status" value="1"/>
</dbReference>
<keyword evidence="7 11" id="KW-0648">Protein biosynthesis</keyword>
<evidence type="ECO:0000259" key="12">
    <source>
        <dbReference type="SMART" id="SM00845"/>
    </source>
</evidence>
<keyword evidence="13" id="KW-0808">Transferase</keyword>
<dbReference type="InterPro" id="IPR006075">
    <property type="entry name" value="Asn/Gln-tRNA_Trfase_suB/E_cat"/>
</dbReference>
<comment type="catalytic activity">
    <reaction evidence="9 11">
        <text>L-aspartyl-tRNA(Asn) + L-glutamine + ATP + H2O = L-asparaginyl-tRNA(Asn) + L-glutamate + ADP + phosphate + 2 H(+)</text>
        <dbReference type="Rhea" id="RHEA:14513"/>
        <dbReference type="Rhea" id="RHEA-COMP:9674"/>
        <dbReference type="Rhea" id="RHEA-COMP:9677"/>
        <dbReference type="ChEBI" id="CHEBI:15377"/>
        <dbReference type="ChEBI" id="CHEBI:15378"/>
        <dbReference type="ChEBI" id="CHEBI:29985"/>
        <dbReference type="ChEBI" id="CHEBI:30616"/>
        <dbReference type="ChEBI" id="CHEBI:43474"/>
        <dbReference type="ChEBI" id="CHEBI:58359"/>
        <dbReference type="ChEBI" id="CHEBI:78515"/>
        <dbReference type="ChEBI" id="CHEBI:78516"/>
        <dbReference type="ChEBI" id="CHEBI:456216"/>
    </reaction>
</comment>
<dbReference type="InterPro" id="IPR018027">
    <property type="entry name" value="Asn/Gln_amidotransferase"/>
</dbReference>
<evidence type="ECO:0000256" key="1">
    <source>
        <dbReference type="ARBA" id="ARBA00005306"/>
    </source>
</evidence>
<dbReference type="NCBIfam" id="TIGR00133">
    <property type="entry name" value="gatB"/>
    <property type="match status" value="1"/>
</dbReference>
<comment type="similarity">
    <text evidence="1 11">Belongs to the GatB/GatE family. GatB subfamily.</text>
</comment>
<keyword evidence="6 11" id="KW-0067">ATP-binding</keyword>
<dbReference type="InterPro" id="IPR017959">
    <property type="entry name" value="Asn/Gln-tRNA_amidoTrfase_suB/E"/>
</dbReference>
<organism evidence="13 14">
    <name type="scientific">Streptomyces zagrosensis</name>
    <dbReference type="NCBI Taxonomy" id="1042984"/>
    <lineage>
        <taxon>Bacteria</taxon>
        <taxon>Bacillati</taxon>
        <taxon>Actinomycetota</taxon>
        <taxon>Actinomycetes</taxon>
        <taxon>Kitasatosporales</taxon>
        <taxon>Streptomycetaceae</taxon>
        <taxon>Streptomyces</taxon>
    </lineage>
</organism>
<dbReference type="Pfam" id="PF02637">
    <property type="entry name" value="GatB_Yqey"/>
    <property type="match status" value="1"/>
</dbReference>
<comment type="caution">
    <text evidence="13">The sequence shown here is derived from an EMBL/GenBank/DDBJ whole genome shotgun (WGS) entry which is preliminary data.</text>
</comment>
<comment type="subunit">
    <text evidence="2 11">Heterotrimer of A, B and C subunits.</text>
</comment>
<name>A0A7W9UYG1_9ACTN</name>
<dbReference type="NCBIfam" id="NF004013">
    <property type="entry name" value="PRK05477.1-3"/>
    <property type="match status" value="1"/>
</dbReference>
<dbReference type="InterPro" id="IPR004413">
    <property type="entry name" value="GatB"/>
</dbReference>
<keyword evidence="4 11" id="KW-0436">Ligase</keyword>
<dbReference type="NCBIfam" id="NF004012">
    <property type="entry name" value="PRK05477.1-2"/>
    <property type="match status" value="1"/>
</dbReference>
<dbReference type="PANTHER" id="PTHR11659">
    <property type="entry name" value="GLUTAMYL-TRNA GLN AMIDOTRANSFERASE SUBUNIT B MITOCHONDRIAL AND PROKARYOTIC PET112-RELATED"/>
    <property type="match status" value="1"/>
</dbReference>